<dbReference type="CDD" id="cd00109">
    <property type="entry name" value="Kunitz-type"/>
    <property type="match status" value="4"/>
</dbReference>
<proteinExistence type="predicted"/>
<feature type="signal peptide" evidence="6">
    <location>
        <begin position="1"/>
        <end position="18"/>
    </location>
</feature>
<feature type="domain" description="BPTI/Kunitz inhibitor" evidence="7">
    <location>
        <begin position="127"/>
        <end position="177"/>
    </location>
</feature>
<dbReference type="InterPro" id="IPR036880">
    <property type="entry name" value="Kunitz_BPTI_sf"/>
</dbReference>
<keyword evidence="5" id="KW-1015">Disulfide bond</keyword>
<dbReference type="FunFam" id="4.10.410.10:FF:000020">
    <property type="entry name" value="Collagen, type VI, alpha 3"/>
    <property type="match status" value="2"/>
</dbReference>
<feature type="domain" description="BPTI/Kunitz inhibitor" evidence="7">
    <location>
        <begin position="54"/>
        <end position="109"/>
    </location>
</feature>
<dbReference type="Gene3D" id="4.10.410.10">
    <property type="entry name" value="Pancreatic trypsin inhibitor Kunitz domain"/>
    <property type="match status" value="4"/>
</dbReference>
<evidence type="ECO:0000256" key="5">
    <source>
        <dbReference type="ARBA" id="ARBA00023157"/>
    </source>
</evidence>
<dbReference type="SUPFAM" id="SSF57362">
    <property type="entry name" value="BPTI-like"/>
    <property type="match status" value="4"/>
</dbReference>
<keyword evidence="9" id="KW-1185">Reference proteome</keyword>
<dbReference type="PROSITE" id="PS00280">
    <property type="entry name" value="BPTI_KUNITZ_1"/>
    <property type="match status" value="2"/>
</dbReference>
<dbReference type="InterPro" id="IPR050098">
    <property type="entry name" value="TFPI/VKTCI-like"/>
</dbReference>
<evidence type="ECO:0000256" key="3">
    <source>
        <dbReference type="ARBA" id="ARBA00022690"/>
    </source>
</evidence>
<dbReference type="Proteomes" id="UP000789390">
    <property type="component" value="Unassembled WGS sequence"/>
</dbReference>
<evidence type="ECO:0000313" key="8">
    <source>
        <dbReference type="EMBL" id="CAH0103991.1"/>
    </source>
</evidence>
<evidence type="ECO:0000256" key="1">
    <source>
        <dbReference type="ARBA" id="ARBA00004613"/>
    </source>
</evidence>
<comment type="caution">
    <text evidence="8">The sequence shown here is derived from an EMBL/GenBank/DDBJ whole genome shotgun (WGS) entry which is preliminary data.</text>
</comment>
<dbReference type="OrthoDB" id="4473401at2759"/>
<dbReference type="GO" id="GO:0005615">
    <property type="term" value="C:extracellular space"/>
    <property type="evidence" value="ECO:0007669"/>
    <property type="project" value="TreeGrafter"/>
</dbReference>
<keyword evidence="2" id="KW-0964">Secreted</keyword>
<dbReference type="GO" id="GO:0004867">
    <property type="term" value="F:serine-type endopeptidase inhibitor activity"/>
    <property type="evidence" value="ECO:0007669"/>
    <property type="project" value="UniProtKB-KW"/>
</dbReference>
<dbReference type="InterPro" id="IPR020901">
    <property type="entry name" value="Prtase_inh_Kunz-CS"/>
</dbReference>
<evidence type="ECO:0000256" key="6">
    <source>
        <dbReference type="SAM" id="SignalP"/>
    </source>
</evidence>
<gene>
    <name evidence="8" type="ORF">DGAL_LOCUS6703</name>
</gene>
<protein>
    <recommendedName>
        <fullName evidence="7">BPTI/Kunitz inhibitor domain-containing protein</fullName>
    </recommendedName>
</protein>
<comment type="subcellular location">
    <subcellularLocation>
        <location evidence="1">Secreted</location>
    </subcellularLocation>
</comment>
<keyword evidence="6" id="KW-0732">Signal</keyword>
<evidence type="ECO:0000256" key="4">
    <source>
        <dbReference type="ARBA" id="ARBA00022900"/>
    </source>
</evidence>
<feature type="chain" id="PRO_5035288462" description="BPTI/Kunitz inhibitor domain-containing protein" evidence="6">
    <location>
        <begin position="19"/>
        <end position="375"/>
    </location>
</feature>
<dbReference type="AlphaFoldDB" id="A0A8J2RKB2"/>
<accession>A0A8J2RKB2</accession>
<name>A0A8J2RKB2_9CRUS</name>
<reference evidence="8" key="1">
    <citation type="submission" date="2021-11" db="EMBL/GenBank/DDBJ databases">
        <authorList>
            <person name="Schell T."/>
        </authorList>
    </citation>
    <scope>NUCLEOTIDE SEQUENCE</scope>
    <source>
        <strain evidence="8">M5</strain>
    </source>
</reference>
<dbReference type="PANTHER" id="PTHR10083:SF381">
    <property type="entry name" value="BPTI_KUNITZ INHIBITOR DOMAIN-CONTAINING PROTEIN"/>
    <property type="match status" value="1"/>
</dbReference>
<evidence type="ECO:0000259" key="7">
    <source>
        <dbReference type="PROSITE" id="PS50279"/>
    </source>
</evidence>
<sequence length="375" mass="41135">MDFLKWTIFFCMLTSAVAANLPLLTSSEENYAEDFYNYDDDYYGESVDEDVDICTLPPIDHSPNQRRCSGFIPRWYYDAQSNSCKKFFWNGCWGTRNLFKNEFACLARCNKQGLQRKLSESDASALCMQPKASGSCRASIPSYFFDVQTGKCTPFNYGGCGGNGNRFKTYHECDFRCNRLEQAPLTHWPQFANSSVAISASAEKVLNAVQLTKEEKCSLPPVESTNSSSSSCLAYIPSWTFNWTAGECRSFVYEGCGKTTYNLFNSVDECIMACGPDEPIDSGPSSPPSPPRCLLPKVTGPCRASVPSFFYDATAGVCTSFNYGGCGGNDNRFTSIEACQLACSGPGSVPDVGLMSMSKELLPGEVPVSGESEEV</sequence>
<dbReference type="PANTHER" id="PTHR10083">
    <property type="entry name" value="KUNITZ-TYPE PROTEASE INHIBITOR-RELATED"/>
    <property type="match status" value="1"/>
</dbReference>
<dbReference type="Pfam" id="PF00014">
    <property type="entry name" value="Kunitz_BPTI"/>
    <property type="match status" value="4"/>
</dbReference>
<keyword evidence="4" id="KW-0722">Serine protease inhibitor</keyword>
<evidence type="ECO:0000313" key="9">
    <source>
        <dbReference type="Proteomes" id="UP000789390"/>
    </source>
</evidence>
<feature type="domain" description="BPTI/Kunitz inhibitor" evidence="7">
    <location>
        <begin position="217"/>
        <end position="274"/>
    </location>
</feature>
<keyword evidence="3" id="KW-0646">Protease inhibitor</keyword>
<dbReference type="PRINTS" id="PR00759">
    <property type="entry name" value="BASICPTASE"/>
</dbReference>
<dbReference type="SMART" id="SM00131">
    <property type="entry name" value="KU"/>
    <property type="match status" value="4"/>
</dbReference>
<dbReference type="InterPro" id="IPR002223">
    <property type="entry name" value="Kunitz_BPTI"/>
</dbReference>
<feature type="domain" description="BPTI/Kunitz inhibitor" evidence="7">
    <location>
        <begin position="293"/>
        <end position="343"/>
    </location>
</feature>
<dbReference type="EMBL" id="CAKKLH010000124">
    <property type="protein sequence ID" value="CAH0103991.1"/>
    <property type="molecule type" value="Genomic_DNA"/>
</dbReference>
<dbReference type="PROSITE" id="PS50279">
    <property type="entry name" value="BPTI_KUNITZ_2"/>
    <property type="match status" value="4"/>
</dbReference>
<evidence type="ECO:0000256" key="2">
    <source>
        <dbReference type="ARBA" id="ARBA00022525"/>
    </source>
</evidence>
<organism evidence="8 9">
    <name type="scientific">Daphnia galeata</name>
    <dbReference type="NCBI Taxonomy" id="27404"/>
    <lineage>
        <taxon>Eukaryota</taxon>
        <taxon>Metazoa</taxon>
        <taxon>Ecdysozoa</taxon>
        <taxon>Arthropoda</taxon>
        <taxon>Crustacea</taxon>
        <taxon>Branchiopoda</taxon>
        <taxon>Diplostraca</taxon>
        <taxon>Cladocera</taxon>
        <taxon>Anomopoda</taxon>
        <taxon>Daphniidae</taxon>
        <taxon>Daphnia</taxon>
    </lineage>
</organism>